<keyword evidence="6" id="KW-0624">Polysaccharide degradation</keyword>
<evidence type="ECO:0000256" key="6">
    <source>
        <dbReference type="ARBA" id="ARBA00023326"/>
    </source>
</evidence>
<dbReference type="Gene3D" id="3.20.20.80">
    <property type="entry name" value="Glycosidases"/>
    <property type="match status" value="1"/>
</dbReference>
<sequence>IVAYFSDWTTRDMPASAIPFDKITHLNYAFAILEDGSYRPVIQTDWLLRDVVAKAHAKDVKVAISIGGWTGSRYFSPMSATAQGRKAFIDATVEFAKQYDLDGVDIDWEFPGRLGMACNLFDKENDARNFLTLLQELRAALPKEKYISLAVRVQPFDGPNGPLTDVRKFAEPVDFITVMAYDINGSWSATTGPNAPFKHSAAGGDPLSFTQAANAWVAAGFPKEKMLMGLPFYGRSARAPAAASAKARTMYMPQLKPVPKGDRDDAPWAEPCPGAPQALSGIWKWKNMREEGLLANATMAGNGWERHWDHETKTPWLLNRQDGHFISYDDPVSIKLKTDFVRCNGMGGVM</sequence>
<dbReference type="OrthoDB" id="76388at2759"/>
<keyword evidence="5 7" id="KW-0326">Glycosidase</keyword>
<name>A0A4P9Z258_9FUNG</name>
<accession>A0A4P9Z258</accession>
<dbReference type="PROSITE" id="PS01095">
    <property type="entry name" value="GH18_1"/>
    <property type="match status" value="1"/>
</dbReference>
<keyword evidence="3" id="KW-0146">Chitin degradation</keyword>
<dbReference type="InterPro" id="IPR001223">
    <property type="entry name" value="Glyco_hydro18_cat"/>
</dbReference>
<feature type="domain" description="GH18" evidence="9">
    <location>
        <begin position="1"/>
        <end position="350"/>
    </location>
</feature>
<dbReference type="Pfam" id="PF00704">
    <property type="entry name" value="Glyco_hydro_18"/>
    <property type="match status" value="1"/>
</dbReference>
<evidence type="ECO:0000256" key="1">
    <source>
        <dbReference type="ARBA" id="ARBA00000822"/>
    </source>
</evidence>
<dbReference type="PANTHER" id="PTHR11177:SF392">
    <property type="entry name" value="HAP41P"/>
    <property type="match status" value="1"/>
</dbReference>
<dbReference type="InterPro" id="IPR050314">
    <property type="entry name" value="Glycosyl_Hydrlase_18"/>
</dbReference>
<dbReference type="PANTHER" id="PTHR11177">
    <property type="entry name" value="CHITINASE"/>
    <property type="match status" value="1"/>
</dbReference>
<dbReference type="PROSITE" id="PS51910">
    <property type="entry name" value="GH18_2"/>
    <property type="match status" value="1"/>
</dbReference>
<dbReference type="GO" id="GO:0000272">
    <property type="term" value="P:polysaccharide catabolic process"/>
    <property type="evidence" value="ECO:0007669"/>
    <property type="project" value="UniProtKB-KW"/>
</dbReference>
<organism evidence="10 11">
    <name type="scientific">Syncephalis pseudoplumigaleata</name>
    <dbReference type="NCBI Taxonomy" id="1712513"/>
    <lineage>
        <taxon>Eukaryota</taxon>
        <taxon>Fungi</taxon>
        <taxon>Fungi incertae sedis</taxon>
        <taxon>Zoopagomycota</taxon>
        <taxon>Zoopagomycotina</taxon>
        <taxon>Zoopagomycetes</taxon>
        <taxon>Zoopagales</taxon>
        <taxon>Piptocephalidaceae</taxon>
        <taxon>Syncephalis</taxon>
    </lineage>
</organism>
<dbReference type="EMBL" id="KZ989530">
    <property type="protein sequence ID" value="RKP26052.1"/>
    <property type="molecule type" value="Genomic_DNA"/>
</dbReference>
<keyword evidence="11" id="KW-1185">Reference proteome</keyword>
<keyword evidence="2 7" id="KW-0378">Hydrolase</keyword>
<evidence type="ECO:0000256" key="8">
    <source>
        <dbReference type="RuleBase" id="RU004453"/>
    </source>
</evidence>
<evidence type="ECO:0000256" key="7">
    <source>
        <dbReference type="RuleBase" id="RU000489"/>
    </source>
</evidence>
<dbReference type="SMART" id="SM00636">
    <property type="entry name" value="Glyco_18"/>
    <property type="match status" value="1"/>
</dbReference>
<dbReference type="GO" id="GO:0008843">
    <property type="term" value="F:endochitinase activity"/>
    <property type="evidence" value="ECO:0007669"/>
    <property type="project" value="UniProtKB-EC"/>
</dbReference>
<evidence type="ECO:0000313" key="11">
    <source>
        <dbReference type="Proteomes" id="UP000278143"/>
    </source>
</evidence>
<evidence type="ECO:0000256" key="2">
    <source>
        <dbReference type="ARBA" id="ARBA00022801"/>
    </source>
</evidence>
<dbReference type="InterPro" id="IPR011583">
    <property type="entry name" value="Chitinase_II/V-like_cat"/>
</dbReference>
<evidence type="ECO:0000313" key="10">
    <source>
        <dbReference type="EMBL" id="RKP26052.1"/>
    </source>
</evidence>
<proteinExistence type="inferred from homology"/>
<comment type="similarity">
    <text evidence="8">Belongs to the glycosyl hydrolase 18 family.</text>
</comment>
<dbReference type="GO" id="GO:0005576">
    <property type="term" value="C:extracellular region"/>
    <property type="evidence" value="ECO:0007669"/>
    <property type="project" value="TreeGrafter"/>
</dbReference>
<keyword evidence="4" id="KW-0119">Carbohydrate metabolism</keyword>
<gene>
    <name evidence="10" type="ORF">SYNPS1DRAFT_5872</name>
</gene>
<dbReference type="SUPFAM" id="SSF51445">
    <property type="entry name" value="(Trans)glycosidases"/>
    <property type="match status" value="1"/>
</dbReference>
<evidence type="ECO:0000256" key="3">
    <source>
        <dbReference type="ARBA" id="ARBA00023024"/>
    </source>
</evidence>
<dbReference type="InterPro" id="IPR029070">
    <property type="entry name" value="Chitinase_insertion_sf"/>
</dbReference>
<dbReference type="GO" id="GO:0008061">
    <property type="term" value="F:chitin binding"/>
    <property type="evidence" value="ECO:0007669"/>
    <property type="project" value="InterPro"/>
</dbReference>
<evidence type="ECO:0000259" key="9">
    <source>
        <dbReference type="PROSITE" id="PS51910"/>
    </source>
</evidence>
<dbReference type="GO" id="GO:0006032">
    <property type="term" value="P:chitin catabolic process"/>
    <property type="evidence" value="ECO:0007669"/>
    <property type="project" value="UniProtKB-KW"/>
</dbReference>
<reference evidence="11" key="1">
    <citation type="journal article" date="2018" name="Nat. Microbiol.">
        <title>Leveraging single-cell genomics to expand the fungal tree of life.</title>
        <authorList>
            <person name="Ahrendt S.R."/>
            <person name="Quandt C.A."/>
            <person name="Ciobanu D."/>
            <person name="Clum A."/>
            <person name="Salamov A."/>
            <person name="Andreopoulos B."/>
            <person name="Cheng J.F."/>
            <person name="Woyke T."/>
            <person name="Pelin A."/>
            <person name="Henrissat B."/>
            <person name="Reynolds N.K."/>
            <person name="Benny G.L."/>
            <person name="Smith M.E."/>
            <person name="James T.Y."/>
            <person name="Grigoriev I.V."/>
        </authorList>
    </citation>
    <scope>NUCLEOTIDE SEQUENCE [LARGE SCALE GENOMIC DNA]</scope>
    <source>
        <strain evidence="11">Benny S71-1</strain>
    </source>
</reference>
<dbReference type="InterPro" id="IPR001579">
    <property type="entry name" value="Glyco_hydro_18_chit_AS"/>
</dbReference>
<feature type="non-terminal residue" evidence="10">
    <location>
        <position position="1"/>
    </location>
</feature>
<comment type="catalytic activity">
    <reaction evidence="1">
        <text>Random endo-hydrolysis of N-acetyl-beta-D-glucosaminide (1-&gt;4)-beta-linkages in chitin and chitodextrins.</text>
        <dbReference type="EC" id="3.2.1.14"/>
    </reaction>
</comment>
<dbReference type="SUPFAM" id="SSF54556">
    <property type="entry name" value="Chitinase insertion domain"/>
    <property type="match status" value="1"/>
</dbReference>
<protein>
    <submittedName>
        <fullName evidence="10">Glycoside hydrolase</fullName>
    </submittedName>
</protein>
<feature type="non-terminal residue" evidence="10">
    <location>
        <position position="350"/>
    </location>
</feature>
<dbReference type="AlphaFoldDB" id="A0A4P9Z258"/>
<dbReference type="InterPro" id="IPR017853">
    <property type="entry name" value="GH"/>
</dbReference>
<evidence type="ECO:0000256" key="5">
    <source>
        <dbReference type="ARBA" id="ARBA00023295"/>
    </source>
</evidence>
<dbReference type="Gene3D" id="3.10.50.10">
    <property type="match status" value="1"/>
</dbReference>
<dbReference type="Proteomes" id="UP000278143">
    <property type="component" value="Unassembled WGS sequence"/>
</dbReference>
<evidence type="ECO:0000256" key="4">
    <source>
        <dbReference type="ARBA" id="ARBA00023277"/>
    </source>
</evidence>